<sequence>MNHQLCSPLAYGYLRMDLISPQSLAGTVARLTAAAAEHGHELATVFYEDAPQSATLPEAFAELAMECRRSGAHTVFTLPGHLGGMAIPRICLLDFLAARGSAHVWELAA</sequence>
<reference evidence="1 2" key="1">
    <citation type="submission" date="2018-10" db="EMBL/GenBank/DDBJ databases">
        <title>Isolation from cow dung.</title>
        <authorList>
            <person name="Ling L."/>
        </authorList>
    </citation>
    <scope>NUCLEOTIDE SEQUENCE [LARGE SCALE GENOMIC DNA]</scope>
    <source>
        <strain evidence="1 2">NEAU-LL90</strain>
    </source>
</reference>
<dbReference type="EMBL" id="RFFH01000009">
    <property type="protein sequence ID" value="RMI30497.1"/>
    <property type="molecule type" value="Genomic_DNA"/>
</dbReference>
<keyword evidence="2" id="KW-1185">Reference proteome</keyword>
<dbReference type="RefSeq" id="WP_122189735.1">
    <property type="nucleotide sequence ID" value="NZ_RFFH01000009.1"/>
</dbReference>
<protein>
    <submittedName>
        <fullName evidence="1">Uncharacterized protein</fullName>
    </submittedName>
</protein>
<gene>
    <name evidence="1" type="ORF">EBN03_20635</name>
</gene>
<comment type="caution">
    <text evidence="1">The sequence shown here is derived from an EMBL/GenBank/DDBJ whole genome shotgun (WGS) entry which is preliminary data.</text>
</comment>
<evidence type="ECO:0000313" key="2">
    <source>
        <dbReference type="Proteomes" id="UP000279275"/>
    </source>
</evidence>
<evidence type="ECO:0000313" key="1">
    <source>
        <dbReference type="EMBL" id="RMI30497.1"/>
    </source>
</evidence>
<proteinExistence type="predicted"/>
<organism evidence="1 2">
    <name type="scientific">Nocardia stercoris</name>
    <dbReference type="NCBI Taxonomy" id="2483361"/>
    <lineage>
        <taxon>Bacteria</taxon>
        <taxon>Bacillati</taxon>
        <taxon>Actinomycetota</taxon>
        <taxon>Actinomycetes</taxon>
        <taxon>Mycobacteriales</taxon>
        <taxon>Nocardiaceae</taxon>
        <taxon>Nocardia</taxon>
    </lineage>
</organism>
<name>A0A3M2KY99_9NOCA</name>
<dbReference type="AlphaFoldDB" id="A0A3M2KY99"/>
<dbReference type="OrthoDB" id="4556471at2"/>
<accession>A0A3M2KY99</accession>
<dbReference type="Proteomes" id="UP000279275">
    <property type="component" value="Unassembled WGS sequence"/>
</dbReference>